<protein>
    <submittedName>
        <fullName evidence="1">Uncharacterized protein</fullName>
    </submittedName>
</protein>
<sequence>MGVAVRSMGSVWSAVFGPPWEAMSQAEWVGACEGEREIMAAGLWWLKRRWVVGSVGLAGTSLLRGAERKDRGKRGR</sequence>
<gene>
    <name evidence="1" type="ORF">POPTR_015G119500</name>
</gene>
<dbReference type="HOGENOM" id="CLU_2659105_0_0_1"/>
<reference evidence="1 2" key="1">
    <citation type="journal article" date="2006" name="Science">
        <title>The genome of black cottonwood, Populus trichocarpa (Torr. &amp; Gray).</title>
        <authorList>
            <person name="Tuskan G.A."/>
            <person name="Difazio S."/>
            <person name="Jansson S."/>
            <person name="Bohlmann J."/>
            <person name="Grigoriev I."/>
            <person name="Hellsten U."/>
            <person name="Putnam N."/>
            <person name="Ralph S."/>
            <person name="Rombauts S."/>
            <person name="Salamov A."/>
            <person name="Schein J."/>
            <person name="Sterck L."/>
            <person name="Aerts A."/>
            <person name="Bhalerao R.R."/>
            <person name="Bhalerao R.P."/>
            <person name="Blaudez D."/>
            <person name="Boerjan W."/>
            <person name="Brun A."/>
            <person name="Brunner A."/>
            <person name="Busov V."/>
            <person name="Campbell M."/>
            <person name="Carlson J."/>
            <person name="Chalot M."/>
            <person name="Chapman J."/>
            <person name="Chen G.L."/>
            <person name="Cooper D."/>
            <person name="Coutinho P.M."/>
            <person name="Couturier J."/>
            <person name="Covert S."/>
            <person name="Cronk Q."/>
            <person name="Cunningham R."/>
            <person name="Davis J."/>
            <person name="Degroeve S."/>
            <person name="Dejardin A."/>
            <person name="Depamphilis C."/>
            <person name="Detter J."/>
            <person name="Dirks B."/>
            <person name="Dubchak I."/>
            <person name="Duplessis S."/>
            <person name="Ehlting J."/>
            <person name="Ellis B."/>
            <person name="Gendler K."/>
            <person name="Goodstein D."/>
            <person name="Gribskov M."/>
            <person name="Grimwood J."/>
            <person name="Groover A."/>
            <person name="Gunter L."/>
            <person name="Hamberger B."/>
            <person name="Heinze B."/>
            <person name="Helariutta Y."/>
            <person name="Henrissat B."/>
            <person name="Holligan D."/>
            <person name="Holt R."/>
            <person name="Huang W."/>
            <person name="Islam-Faridi N."/>
            <person name="Jones S."/>
            <person name="Jones-Rhoades M."/>
            <person name="Jorgensen R."/>
            <person name="Joshi C."/>
            <person name="Kangasjarvi J."/>
            <person name="Karlsson J."/>
            <person name="Kelleher C."/>
            <person name="Kirkpatrick R."/>
            <person name="Kirst M."/>
            <person name="Kohler A."/>
            <person name="Kalluri U."/>
            <person name="Larimer F."/>
            <person name="Leebens-Mack J."/>
            <person name="Leple J.C."/>
            <person name="Locascio P."/>
            <person name="Lou Y."/>
            <person name="Lucas S."/>
            <person name="Martin F."/>
            <person name="Montanini B."/>
            <person name="Napoli C."/>
            <person name="Nelson D.R."/>
            <person name="Nelson C."/>
            <person name="Nieminen K."/>
            <person name="Nilsson O."/>
            <person name="Pereda V."/>
            <person name="Peter G."/>
            <person name="Philippe R."/>
            <person name="Pilate G."/>
            <person name="Poliakov A."/>
            <person name="Razumovskaya J."/>
            <person name="Richardson P."/>
            <person name="Rinaldi C."/>
            <person name="Ritland K."/>
            <person name="Rouze P."/>
            <person name="Ryaboy D."/>
            <person name="Schmutz J."/>
            <person name="Schrader J."/>
            <person name="Segerman B."/>
            <person name="Shin H."/>
            <person name="Siddiqui A."/>
            <person name="Sterky F."/>
            <person name="Terry A."/>
            <person name="Tsai C.J."/>
            <person name="Uberbacher E."/>
            <person name="Unneberg P."/>
            <person name="Vahala J."/>
            <person name="Wall K."/>
            <person name="Wessler S."/>
            <person name="Yang G."/>
            <person name="Yin T."/>
            <person name="Douglas C."/>
            <person name="Marra M."/>
            <person name="Sandberg G."/>
            <person name="Van de Peer Y."/>
            <person name="Rokhsar D."/>
        </authorList>
    </citation>
    <scope>NUCLEOTIDE SEQUENCE [LARGE SCALE GENOMIC DNA]</scope>
    <source>
        <strain evidence="2">cv. Nisqually</strain>
    </source>
</reference>
<dbReference type="EMBL" id="CM009304">
    <property type="protein sequence ID" value="PNT01734.1"/>
    <property type="molecule type" value="Genomic_DNA"/>
</dbReference>
<accession>B9ICL9</accession>
<dbReference type="Proteomes" id="UP000006729">
    <property type="component" value="Chromosome 15"/>
</dbReference>
<evidence type="ECO:0000313" key="1">
    <source>
        <dbReference type="EMBL" id="PNT01734.1"/>
    </source>
</evidence>
<keyword evidence="2" id="KW-1185">Reference proteome</keyword>
<organism evidence="1 2">
    <name type="scientific">Populus trichocarpa</name>
    <name type="common">Western balsam poplar</name>
    <name type="synonym">Populus balsamifera subsp. trichocarpa</name>
    <dbReference type="NCBI Taxonomy" id="3694"/>
    <lineage>
        <taxon>Eukaryota</taxon>
        <taxon>Viridiplantae</taxon>
        <taxon>Streptophyta</taxon>
        <taxon>Embryophyta</taxon>
        <taxon>Tracheophyta</taxon>
        <taxon>Spermatophyta</taxon>
        <taxon>Magnoliopsida</taxon>
        <taxon>eudicotyledons</taxon>
        <taxon>Gunneridae</taxon>
        <taxon>Pentapetalae</taxon>
        <taxon>rosids</taxon>
        <taxon>fabids</taxon>
        <taxon>Malpighiales</taxon>
        <taxon>Salicaceae</taxon>
        <taxon>Saliceae</taxon>
        <taxon>Populus</taxon>
    </lineage>
</organism>
<evidence type="ECO:0000313" key="2">
    <source>
        <dbReference type="Proteomes" id="UP000006729"/>
    </source>
</evidence>
<name>B9ICL9_POPTR</name>
<dbReference type="AlphaFoldDB" id="B9ICL9"/>
<dbReference type="InParanoid" id="B9ICL9"/>
<proteinExistence type="predicted"/>